<evidence type="ECO:0000313" key="3">
    <source>
        <dbReference type="EMBL" id="KAH7565582.1"/>
    </source>
</evidence>
<evidence type="ECO:0000313" key="4">
    <source>
        <dbReference type="Proteomes" id="UP000827721"/>
    </source>
</evidence>
<feature type="transmembrane region" description="Helical" evidence="1">
    <location>
        <begin position="321"/>
        <end position="341"/>
    </location>
</feature>
<keyword evidence="1" id="KW-1133">Transmembrane helix</keyword>
<keyword evidence="1" id="KW-0812">Transmembrane</keyword>
<feature type="domain" description="DUF4220" evidence="2">
    <location>
        <begin position="51"/>
        <end position="393"/>
    </location>
</feature>
<feature type="transmembrane region" description="Helical" evidence="1">
    <location>
        <begin position="137"/>
        <end position="155"/>
    </location>
</feature>
<dbReference type="EMBL" id="JAFEMO010000009">
    <property type="protein sequence ID" value="KAH7565582.1"/>
    <property type="molecule type" value="Genomic_DNA"/>
</dbReference>
<organism evidence="3 4">
    <name type="scientific">Xanthoceras sorbifolium</name>
    <dbReference type="NCBI Taxonomy" id="99658"/>
    <lineage>
        <taxon>Eukaryota</taxon>
        <taxon>Viridiplantae</taxon>
        <taxon>Streptophyta</taxon>
        <taxon>Embryophyta</taxon>
        <taxon>Tracheophyta</taxon>
        <taxon>Spermatophyta</taxon>
        <taxon>Magnoliopsida</taxon>
        <taxon>eudicotyledons</taxon>
        <taxon>Gunneridae</taxon>
        <taxon>Pentapetalae</taxon>
        <taxon>rosids</taxon>
        <taxon>malvids</taxon>
        <taxon>Sapindales</taxon>
        <taxon>Sapindaceae</taxon>
        <taxon>Xanthoceroideae</taxon>
        <taxon>Xanthoceras</taxon>
    </lineage>
</organism>
<proteinExistence type="predicted"/>
<gene>
    <name evidence="3" type="ORF">JRO89_XS09G0230400</name>
</gene>
<dbReference type="InterPro" id="IPR007658">
    <property type="entry name" value="DUF594"/>
</dbReference>
<dbReference type="Pfam" id="PF04578">
    <property type="entry name" value="DUF594"/>
    <property type="match status" value="1"/>
</dbReference>
<dbReference type="PANTHER" id="PTHR31325">
    <property type="entry name" value="OS01G0798800 PROTEIN-RELATED"/>
    <property type="match status" value="1"/>
</dbReference>
<comment type="caution">
    <text evidence="3">The sequence shown here is derived from an EMBL/GenBank/DDBJ whole genome shotgun (WGS) entry which is preliminary data.</text>
</comment>
<keyword evidence="4" id="KW-1185">Reference proteome</keyword>
<dbReference type="InterPro" id="IPR025315">
    <property type="entry name" value="DUF4220"/>
</dbReference>
<protein>
    <recommendedName>
        <fullName evidence="2">DUF4220 domain-containing protein</fullName>
    </recommendedName>
</protein>
<dbReference type="Proteomes" id="UP000827721">
    <property type="component" value="Unassembled WGS sequence"/>
</dbReference>
<sequence>MQLFPERVIRFWSGWEVRLMVLLSLVLQIILIIFGARRKITARIWIKILVWLVYMSADWVATVALGNLARSQFGDSDQNNNTLQAFWAPFLLLHLGGPDTITAYALEDNELWLRHLLELVVQVGVAFYVFLLSWSNSVITFINIPVFISGIIKYCERNFVLRSSSAEHFRDSLSSSPDPCQEFVAVVEQDKRGQSSEGLDEGPTRFTVVVKDDIAPKDHNLVQAYFCFTRFKYLFANLLVDDKEWECIYSTIKDKGAAVAFKMVAIELGFMYDVFYTKAAIVYSQLGIFLRCISFICSLSALVVFSITIDVQAYSLTDISITFFLLVGAVVLEIYAFLLLLSSDWKKLLLIKLKKATSKTLVRYFWRFISDSAPLLSSCKRWSGSIGQYNLISSCLRKVQPASIAVHKLIFCGRIVRQALSLELGRVNINNLQKTIFKFLKHHDDSLNDLQGAESKLLREIILTQRGNFTLRSRTWYAGDYYNSWCTVGIEFVDSLVIWHIATDLLYYDDLDGIDSGDVSKLDPKCKVSKYLSDYMLISDSAPLLSSCKRWSGSIDLYNLYKFLLEEGDVSIVGPKCKVNKYLSDYMLHILVFCPFMLPQGFGVIRYKEACDEAISLFKQESPADIFNESRVCKDLLKKYPQSIQDVPSPEEMLMSGNESLLKYGCMLSRQLCELTDMFGRRKWEIISDAWVEMLAYAADNCGWKEHTQQLRNGGEFLTHVYLLMAHFGFSRQYTGRKLIQLTALRTEDALEDYLKKKRERN</sequence>
<feature type="transmembrane region" description="Helical" evidence="1">
    <location>
        <begin position="17"/>
        <end position="36"/>
    </location>
</feature>
<evidence type="ECO:0000259" key="2">
    <source>
        <dbReference type="Pfam" id="PF13968"/>
    </source>
</evidence>
<keyword evidence="1" id="KW-0472">Membrane</keyword>
<dbReference type="Pfam" id="PF13968">
    <property type="entry name" value="DUF4220"/>
    <property type="match status" value="1"/>
</dbReference>
<accession>A0ABQ8HMK1</accession>
<reference evidence="3 4" key="1">
    <citation type="submission" date="2021-02" db="EMBL/GenBank/DDBJ databases">
        <title>Plant Genome Project.</title>
        <authorList>
            <person name="Zhang R.-G."/>
        </authorList>
    </citation>
    <scope>NUCLEOTIDE SEQUENCE [LARGE SCALE GENOMIC DNA]</scope>
    <source>
        <tissue evidence="3">Leaves</tissue>
    </source>
</reference>
<evidence type="ECO:0000256" key="1">
    <source>
        <dbReference type="SAM" id="Phobius"/>
    </source>
</evidence>
<feature type="transmembrane region" description="Helical" evidence="1">
    <location>
        <begin position="48"/>
        <end position="66"/>
    </location>
</feature>
<feature type="transmembrane region" description="Helical" evidence="1">
    <location>
        <begin position="288"/>
        <end position="309"/>
    </location>
</feature>
<name>A0ABQ8HMK1_9ROSI</name>